<dbReference type="SUPFAM" id="SSF46785">
    <property type="entry name" value="Winged helix' DNA-binding domain"/>
    <property type="match status" value="1"/>
</dbReference>
<dbReference type="PANTHER" id="PTHR10758:SF1">
    <property type="entry name" value="COP9 SIGNALOSOME COMPLEX SUBUNIT 3"/>
    <property type="match status" value="1"/>
</dbReference>
<dbReference type="OrthoDB" id="29061at2759"/>
<dbReference type="GO" id="GO:0008180">
    <property type="term" value="C:COP9 signalosome"/>
    <property type="evidence" value="ECO:0007669"/>
    <property type="project" value="UniProtKB-KW"/>
</dbReference>
<evidence type="ECO:0000256" key="7">
    <source>
        <dbReference type="ARBA" id="ARBA00023242"/>
    </source>
</evidence>
<dbReference type="Pfam" id="PF22788">
    <property type="entry name" value="COP9_hel_rpt"/>
    <property type="match status" value="1"/>
</dbReference>
<dbReference type="GO" id="GO:0006511">
    <property type="term" value="P:ubiquitin-dependent protein catabolic process"/>
    <property type="evidence" value="ECO:0007669"/>
    <property type="project" value="TreeGrafter"/>
</dbReference>
<keyword evidence="6" id="KW-0736">Signalosome</keyword>
<dbReference type="PROSITE" id="PS50250">
    <property type="entry name" value="PCI"/>
    <property type="match status" value="1"/>
</dbReference>
<dbReference type="PANTHER" id="PTHR10758">
    <property type="entry name" value="26S PROTEASOME NON-ATPASE REGULATORY SUBUNIT 3/COP9 SIGNALOSOME COMPLEX SUBUNIT 3"/>
    <property type="match status" value="1"/>
</dbReference>
<dbReference type="InterPro" id="IPR036390">
    <property type="entry name" value="WH_DNA-bd_sf"/>
</dbReference>
<sequence length="420" mass="47567">MEEIVAAIRGFSPDKNWPALKEYFNGSTSALAKNASKIDITMNALDLPENTLGYLYLMVFKVSLSNVGDFELLFDQFQQLVKNGCKEQIQQGLEKFCHLCHVLVKCLIEIKQSIRGIHVFSEAILKVQTNSSQMTSLHSDLFQLCLSAKCFKPALKFLDVDVTDINNEDGSFDARSFLLYFYYGGMIFLALKQFEKAMFCLQAVITTPAIPVSHIMLEAYKKYLLLSLLLNGKICNLPKYTSPVVSRSIKPQSSPYTELAEAYFTYDPAHLRAVANKHQSVFHTDKNIGLVKQVMASLVKKRIQKLTKTFLTLSLSNMAARVNLRDASEAEKFLLNMIAEGTIFATIEQDVAMVSFHDNPQDYYSAEFFSKFDSEITNCIHLNERLQIMDRELQTNPQYVQRMLNLAQLDDAGRSDEIVG</sequence>
<evidence type="ECO:0000256" key="1">
    <source>
        <dbReference type="ARBA" id="ARBA00004123"/>
    </source>
</evidence>
<name>T2M3U3_HYDVU</name>
<dbReference type="EMBL" id="HAAD01000338">
    <property type="protein sequence ID" value="CDG66570.1"/>
    <property type="molecule type" value="mRNA"/>
</dbReference>
<dbReference type="AlphaFoldDB" id="T2M3U3"/>
<dbReference type="GO" id="GO:0005737">
    <property type="term" value="C:cytoplasm"/>
    <property type="evidence" value="ECO:0007669"/>
    <property type="project" value="UniProtKB-SubCell"/>
</dbReference>
<protein>
    <recommendedName>
        <fullName evidence="4">COP9 signalosome complex subunit 3</fullName>
    </recommendedName>
</protein>
<dbReference type="InterPro" id="IPR050756">
    <property type="entry name" value="CSN3"/>
</dbReference>
<organism evidence="9">
    <name type="scientific">Hydra vulgaris</name>
    <name type="common">Hydra</name>
    <name type="synonym">Hydra attenuata</name>
    <dbReference type="NCBI Taxonomy" id="6087"/>
    <lineage>
        <taxon>Eukaryota</taxon>
        <taxon>Metazoa</taxon>
        <taxon>Cnidaria</taxon>
        <taxon>Hydrozoa</taxon>
        <taxon>Hydroidolina</taxon>
        <taxon>Anthoathecata</taxon>
        <taxon>Aplanulata</taxon>
        <taxon>Hydridae</taxon>
        <taxon>Hydra</taxon>
    </lineage>
</organism>
<keyword evidence="7" id="KW-0539">Nucleus</keyword>
<dbReference type="InterPro" id="IPR000717">
    <property type="entry name" value="PCI_dom"/>
</dbReference>
<evidence type="ECO:0000313" key="9">
    <source>
        <dbReference type="EMBL" id="CDG66570.1"/>
    </source>
</evidence>
<proteinExistence type="evidence at transcript level"/>
<dbReference type="OMA" id="NHYHDLV"/>
<gene>
    <name evidence="9" type="primary">COPS3</name>
</gene>
<comment type="subcellular location">
    <subcellularLocation>
        <location evidence="2">Cytoplasm</location>
    </subcellularLocation>
    <subcellularLocation>
        <location evidence="1">Nucleus</location>
    </subcellularLocation>
</comment>
<evidence type="ECO:0000256" key="6">
    <source>
        <dbReference type="ARBA" id="ARBA00022790"/>
    </source>
</evidence>
<keyword evidence="5" id="KW-0963">Cytoplasm</keyword>
<dbReference type="SMART" id="SM00088">
    <property type="entry name" value="PINT"/>
    <property type="match status" value="1"/>
</dbReference>
<comment type="similarity">
    <text evidence="3">Belongs to the CSN3 family.</text>
</comment>
<accession>T2M3U3</accession>
<dbReference type="KEGG" id="hmg:100207009"/>
<reference evidence="9" key="1">
    <citation type="journal article" date="2013" name="Genome Biol. Evol.">
        <title>Punctuated emergences of genetic and phenotypic innovations in eumetazoan, bilaterian, euteleostome, and hominidae ancestors.</title>
        <authorList>
            <person name="Wenger Y."/>
            <person name="Galliot B."/>
        </authorList>
    </citation>
    <scope>NUCLEOTIDE SEQUENCE</scope>
    <source>
        <tissue evidence="9">Whole animals</tissue>
    </source>
</reference>
<evidence type="ECO:0000256" key="4">
    <source>
        <dbReference type="ARBA" id="ARBA00014878"/>
    </source>
</evidence>
<evidence type="ECO:0000256" key="3">
    <source>
        <dbReference type="ARBA" id="ARBA00007084"/>
    </source>
</evidence>
<dbReference type="Gene3D" id="1.25.40.570">
    <property type="match status" value="1"/>
</dbReference>
<dbReference type="InterPro" id="IPR055089">
    <property type="entry name" value="COP9_N"/>
</dbReference>
<evidence type="ECO:0000256" key="2">
    <source>
        <dbReference type="ARBA" id="ARBA00004496"/>
    </source>
</evidence>
<feature type="domain" description="PCI" evidence="8">
    <location>
        <begin position="193"/>
        <end position="361"/>
    </location>
</feature>
<dbReference type="Pfam" id="PF01399">
    <property type="entry name" value="PCI"/>
    <property type="match status" value="1"/>
</dbReference>
<evidence type="ECO:0000259" key="8">
    <source>
        <dbReference type="PROSITE" id="PS50250"/>
    </source>
</evidence>
<evidence type="ECO:0000256" key="5">
    <source>
        <dbReference type="ARBA" id="ARBA00022490"/>
    </source>
</evidence>